<dbReference type="OrthoDB" id="1467932at2"/>
<dbReference type="Proteomes" id="UP000008514">
    <property type="component" value="Chromosome"/>
</dbReference>
<sequence length="96" mass="11118">MSKLVESIRFLEDNLKKLIFEHQGLKVKYKTLVTQFDSESNSISELNSKIEMLQKENKTLRTANALLGSTEYKRETKLKINSLIKEIDNCIIQLAE</sequence>
<dbReference type="HOGENOM" id="CLU_146561_1_0_10"/>
<keyword evidence="1" id="KW-0175">Coiled coil</keyword>
<reference evidence="2" key="2">
    <citation type="submission" date="2012-09" db="EMBL/GenBank/DDBJ databases">
        <title>The complete sequence of Psychroflexus torquis an extreme psychrophile from sea-ice that is stimulated by light.</title>
        <authorList>
            <person name="Feng S."/>
            <person name="Powell S.M."/>
            <person name="Bowman J.P."/>
        </authorList>
    </citation>
    <scope>NUCLEOTIDE SEQUENCE [LARGE SCALE GENOMIC DNA]</scope>
    <source>
        <strain evidence="2">ATCC 700755</strain>
    </source>
</reference>
<organism evidence="2 3">
    <name type="scientific">Psychroflexus torquis (strain ATCC 700755 / CIP 106069 / ACAM 623)</name>
    <dbReference type="NCBI Taxonomy" id="313595"/>
    <lineage>
        <taxon>Bacteria</taxon>
        <taxon>Pseudomonadati</taxon>
        <taxon>Bacteroidota</taxon>
        <taxon>Flavobacteriia</taxon>
        <taxon>Flavobacteriales</taxon>
        <taxon>Flavobacteriaceae</taxon>
        <taxon>Psychroflexus</taxon>
    </lineage>
</organism>
<dbReference type="EMBL" id="CP003879">
    <property type="protein sequence ID" value="AFU67556.1"/>
    <property type="molecule type" value="Genomic_DNA"/>
</dbReference>
<evidence type="ECO:0000313" key="2">
    <source>
        <dbReference type="EMBL" id="AFU67556.1"/>
    </source>
</evidence>
<feature type="coiled-coil region" evidence="1">
    <location>
        <begin position="36"/>
        <end position="63"/>
    </location>
</feature>
<protein>
    <submittedName>
        <fullName evidence="2">Uncharacterized protein</fullName>
    </submittedName>
</protein>
<evidence type="ECO:0000313" key="3">
    <source>
        <dbReference type="Proteomes" id="UP000008514"/>
    </source>
</evidence>
<proteinExistence type="predicted"/>
<dbReference type="eggNOG" id="ENOG50330X7">
    <property type="taxonomic scope" value="Bacteria"/>
</dbReference>
<dbReference type="KEGG" id="ptq:P700755_000533"/>
<reference evidence="2" key="1">
    <citation type="submission" date="2006-03" db="EMBL/GenBank/DDBJ databases">
        <authorList>
            <person name="Bowman J."/>
            <person name="Ferriera S."/>
            <person name="Johnson J."/>
            <person name="Kravitz S."/>
            <person name="Halpern A."/>
            <person name="Remington K."/>
            <person name="Beeson K."/>
            <person name="Tran B."/>
            <person name="Rogers Y.-H."/>
            <person name="Friedman R."/>
            <person name="Venter J.C."/>
        </authorList>
    </citation>
    <scope>NUCLEOTIDE SEQUENCE [LARGE SCALE GENOMIC DNA]</scope>
    <source>
        <strain evidence="2">ATCC 700755</strain>
    </source>
</reference>
<evidence type="ECO:0000256" key="1">
    <source>
        <dbReference type="SAM" id="Coils"/>
    </source>
</evidence>
<name>K4IEQ0_PSYTT</name>
<dbReference type="AlphaFoldDB" id="K4IEQ0"/>
<dbReference type="STRING" id="313595.P700755_000533"/>
<keyword evidence="3" id="KW-1185">Reference proteome</keyword>
<dbReference type="RefSeq" id="WP_015023173.1">
    <property type="nucleotide sequence ID" value="NC_018721.1"/>
</dbReference>
<gene>
    <name evidence="2" type="ordered locus">P700755_000533</name>
</gene>
<accession>K4IEQ0</accession>